<keyword evidence="2 4" id="KW-0547">Nucleotide-binding</keyword>
<dbReference type="PANTHER" id="PTHR30314:SF3">
    <property type="entry name" value="MITOCHONDRIAL DIVISION PROTEIN FSZA"/>
    <property type="match status" value="1"/>
</dbReference>
<dbReference type="GO" id="GO:0043093">
    <property type="term" value="P:FtsZ-dependent cytokinesis"/>
    <property type="evidence" value="ECO:0007669"/>
    <property type="project" value="UniProtKB-UniRule"/>
</dbReference>
<feature type="binding site" evidence="4">
    <location>
        <position position="145"/>
    </location>
    <ligand>
        <name>GTP</name>
        <dbReference type="ChEBI" id="CHEBI:37565"/>
    </ligand>
</feature>
<evidence type="ECO:0000256" key="4">
    <source>
        <dbReference type="HAMAP-Rule" id="MF_00909"/>
    </source>
</evidence>
<dbReference type="NCBIfam" id="TIGR00065">
    <property type="entry name" value="ftsZ"/>
    <property type="match status" value="1"/>
</dbReference>
<dbReference type="HAMAP" id="MF_00909">
    <property type="entry name" value="FtsZ"/>
    <property type="match status" value="1"/>
</dbReference>
<keyword evidence="4 6" id="KW-0131">Cell cycle</keyword>
<dbReference type="InterPro" id="IPR045061">
    <property type="entry name" value="FtsZ/CetZ"/>
</dbReference>
<gene>
    <name evidence="4 10" type="primary">ftsZ</name>
    <name evidence="10" type="ORF">H9816_02860</name>
</gene>
<evidence type="ECO:0000256" key="5">
    <source>
        <dbReference type="NCBIfam" id="TIGR00065"/>
    </source>
</evidence>
<evidence type="ECO:0000313" key="10">
    <source>
        <dbReference type="EMBL" id="HIZ14842.1"/>
    </source>
</evidence>
<evidence type="ECO:0000256" key="6">
    <source>
        <dbReference type="RuleBase" id="RU000631"/>
    </source>
</evidence>
<dbReference type="GO" id="GO:0032153">
    <property type="term" value="C:cell division site"/>
    <property type="evidence" value="ECO:0007669"/>
    <property type="project" value="UniProtKB-UniRule"/>
</dbReference>
<dbReference type="GO" id="GO:0005525">
    <property type="term" value="F:GTP binding"/>
    <property type="evidence" value="ECO:0007669"/>
    <property type="project" value="UniProtKB-UniRule"/>
</dbReference>
<comment type="function">
    <text evidence="4 6">Essential cell division protein that forms a contractile ring structure (Z ring) at the future cell division site. The regulation of the ring assembly controls the timing and the location of cell division. One of the functions of the FtsZ ring is to recruit other cell division proteins to the septum to produce a new cell wall between the dividing cells. Binds GTP and shows GTPase activity.</text>
</comment>
<evidence type="ECO:0000313" key="11">
    <source>
        <dbReference type="Proteomes" id="UP000824014"/>
    </source>
</evidence>
<dbReference type="InterPro" id="IPR003008">
    <property type="entry name" value="Tubulin_FtsZ_GTPase"/>
</dbReference>
<feature type="binding site" evidence="4">
    <location>
        <begin position="29"/>
        <end position="33"/>
    </location>
    <ligand>
        <name>GTP</name>
        <dbReference type="ChEBI" id="CHEBI:37565"/>
    </ligand>
</feature>
<comment type="similarity">
    <text evidence="1 4 6">Belongs to the FtsZ family.</text>
</comment>
<feature type="binding site" evidence="4">
    <location>
        <position position="149"/>
    </location>
    <ligand>
        <name>GTP</name>
        <dbReference type="ChEBI" id="CHEBI:37565"/>
    </ligand>
</feature>
<dbReference type="InterPro" id="IPR008280">
    <property type="entry name" value="Tub_FtsZ_C"/>
</dbReference>
<dbReference type="SMART" id="SM00864">
    <property type="entry name" value="Tubulin"/>
    <property type="match status" value="1"/>
</dbReference>
<evidence type="ECO:0000256" key="7">
    <source>
        <dbReference type="SAM" id="MobiDB-lite"/>
    </source>
</evidence>
<evidence type="ECO:0000259" key="8">
    <source>
        <dbReference type="SMART" id="SM00864"/>
    </source>
</evidence>
<keyword evidence="4" id="KW-0963">Cytoplasm</keyword>
<feature type="binding site" evidence="4">
    <location>
        <position position="192"/>
    </location>
    <ligand>
        <name>GTP</name>
        <dbReference type="ChEBI" id="CHEBI:37565"/>
    </ligand>
</feature>
<comment type="caution">
    <text evidence="10">The sequence shown here is derived from an EMBL/GenBank/DDBJ whole genome shotgun (WGS) entry which is preliminary data.</text>
</comment>
<dbReference type="Gene3D" id="3.40.50.1440">
    <property type="entry name" value="Tubulin/FtsZ, GTPase domain"/>
    <property type="match status" value="1"/>
</dbReference>
<keyword evidence="4 6" id="KW-0132">Cell division</keyword>
<dbReference type="InterPro" id="IPR000158">
    <property type="entry name" value="Cell_div_FtsZ"/>
</dbReference>
<dbReference type="InterPro" id="IPR018316">
    <property type="entry name" value="Tubulin/FtsZ_2-layer-sand-dom"/>
</dbReference>
<dbReference type="InterPro" id="IPR020805">
    <property type="entry name" value="Cell_div_FtsZ_CS"/>
</dbReference>
<evidence type="ECO:0000259" key="9">
    <source>
        <dbReference type="SMART" id="SM00865"/>
    </source>
</evidence>
<evidence type="ECO:0000256" key="1">
    <source>
        <dbReference type="ARBA" id="ARBA00009690"/>
    </source>
</evidence>
<reference evidence="10" key="2">
    <citation type="submission" date="2021-04" db="EMBL/GenBank/DDBJ databases">
        <authorList>
            <person name="Gilroy R."/>
        </authorList>
    </citation>
    <scope>NUCLEOTIDE SEQUENCE</scope>
    <source>
        <strain evidence="10">ChiHjej11B10-19426</strain>
    </source>
</reference>
<dbReference type="EMBL" id="DXCC01000007">
    <property type="protein sequence ID" value="HIZ14842.1"/>
    <property type="molecule type" value="Genomic_DNA"/>
</dbReference>
<dbReference type="SMART" id="SM00865">
    <property type="entry name" value="Tubulin_C"/>
    <property type="match status" value="1"/>
</dbReference>
<feature type="compositionally biased region" description="Basic and acidic residues" evidence="7">
    <location>
        <begin position="422"/>
        <end position="433"/>
    </location>
</feature>
<feature type="domain" description="Tubulin/FtsZ 2-layer sandwich" evidence="9">
    <location>
        <begin position="212"/>
        <end position="338"/>
    </location>
</feature>
<dbReference type="InterPro" id="IPR036525">
    <property type="entry name" value="Tubulin/FtsZ_GTPase_sf"/>
</dbReference>
<dbReference type="PROSITE" id="PS01135">
    <property type="entry name" value="FTSZ_2"/>
    <property type="match status" value="1"/>
</dbReference>
<feature type="binding site" evidence="4">
    <location>
        <begin position="114"/>
        <end position="116"/>
    </location>
    <ligand>
        <name>GTP</name>
        <dbReference type="ChEBI" id="CHEBI:37565"/>
    </ligand>
</feature>
<name>A0A9D2DD73_9BACT</name>
<dbReference type="GO" id="GO:0003924">
    <property type="term" value="F:GTPase activity"/>
    <property type="evidence" value="ECO:0007669"/>
    <property type="project" value="UniProtKB-UniRule"/>
</dbReference>
<keyword evidence="4 6" id="KW-0717">Septation</keyword>
<proteinExistence type="inferred from homology"/>
<organism evidence="10 11">
    <name type="scientific">Candidatus Tidjanibacter faecipullorum</name>
    <dbReference type="NCBI Taxonomy" id="2838766"/>
    <lineage>
        <taxon>Bacteria</taxon>
        <taxon>Pseudomonadati</taxon>
        <taxon>Bacteroidota</taxon>
        <taxon>Bacteroidia</taxon>
        <taxon>Bacteroidales</taxon>
        <taxon>Rikenellaceae</taxon>
        <taxon>Tidjanibacter</taxon>
    </lineage>
</organism>
<accession>A0A9D2DD73</accession>
<feature type="domain" description="Tubulin/FtsZ GTPase" evidence="8">
    <location>
        <begin position="21"/>
        <end position="210"/>
    </location>
</feature>
<dbReference type="GO" id="GO:0005737">
    <property type="term" value="C:cytoplasm"/>
    <property type="evidence" value="ECO:0007669"/>
    <property type="project" value="UniProtKB-SubCell"/>
</dbReference>
<dbReference type="SUPFAM" id="SSF55307">
    <property type="entry name" value="Tubulin C-terminal domain-like"/>
    <property type="match status" value="1"/>
</dbReference>
<evidence type="ECO:0000256" key="3">
    <source>
        <dbReference type="ARBA" id="ARBA00023134"/>
    </source>
</evidence>
<dbReference type="Pfam" id="PF00091">
    <property type="entry name" value="Tubulin"/>
    <property type="match status" value="1"/>
</dbReference>
<dbReference type="GO" id="GO:0051258">
    <property type="term" value="P:protein polymerization"/>
    <property type="evidence" value="ECO:0007669"/>
    <property type="project" value="UniProtKB-UniRule"/>
</dbReference>
<dbReference type="GO" id="GO:0000917">
    <property type="term" value="P:division septum assembly"/>
    <property type="evidence" value="ECO:0007669"/>
    <property type="project" value="UniProtKB-KW"/>
</dbReference>
<evidence type="ECO:0000256" key="2">
    <source>
        <dbReference type="ARBA" id="ARBA00022741"/>
    </source>
</evidence>
<keyword evidence="3 4" id="KW-0342">GTP-binding</keyword>
<comment type="subcellular location">
    <subcellularLocation>
        <location evidence="4">Cytoplasm</location>
    </subcellularLocation>
    <text evidence="4">Assembles at midcell at the inner surface of the cytoplasmic membrane.</text>
</comment>
<dbReference type="SUPFAM" id="SSF52490">
    <property type="entry name" value="Tubulin nucleotide-binding domain-like"/>
    <property type="match status" value="1"/>
</dbReference>
<feature type="region of interest" description="Disordered" evidence="7">
    <location>
        <begin position="402"/>
        <end position="433"/>
    </location>
</feature>
<reference evidence="10" key="1">
    <citation type="journal article" date="2021" name="PeerJ">
        <title>Extensive microbial diversity within the chicken gut microbiome revealed by metagenomics and culture.</title>
        <authorList>
            <person name="Gilroy R."/>
            <person name="Ravi A."/>
            <person name="Getino M."/>
            <person name="Pursley I."/>
            <person name="Horton D.L."/>
            <person name="Alikhan N.F."/>
            <person name="Baker D."/>
            <person name="Gharbi K."/>
            <person name="Hall N."/>
            <person name="Watson M."/>
            <person name="Adriaenssens E.M."/>
            <person name="Foster-Nyarko E."/>
            <person name="Jarju S."/>
            <person name="Secka A."/>
            <person name="Antonio M."/>
            <person name="Oren A."/>
            <person name="Chaudhuri R.R."/>
            <person name="La Ragione R."/>
            <person name="Hildebrand F."/>
            <person name="Pallen M.J."/>
        </authorList>
    </citation>
    <scope>NUCLEOTIDE SEQUENCE</scope>
    <source>
        <strain evidence="10">ChiHjej11B10-19426</strain>
    </source>
</reference>
<sequence>MMTDENEVLVSIKLPKKTPSIIMVLGVGGAGGNAVNHMYDLGIADVTFMVCNTDRQALKASPVPIQILLGEGLGAGNNPEKGRQAAIESLDDIVLRFEQEGTKMVFITAGMGGGTGTGAAPVIAKAARDRGILTVGIVTLPFRNEGPKRVNQAARGLEELRKNVDSLVVIHNDNIAKIYGTLPLKEAFGKADDILATAAKGIAELITRESFVNVDFADVRTVLTDSGLAIMGSGRASGPDKIIEATEAALASPLLNHQEIKGARNFLVNLSYGKNEIRFDETQAMLDTIQRKASRTISDPHAADIIWGAGLNPALDDDDVEVTIVATGFDNLNPLTPKQTPKAAAEPRIAQNSIFAATTGRKPQTSGVIRIQKKERFGDIAKFLETPAYIRRNIRLQNIAATGRTTKVSMKDDEPQPAPTPSDEHDLFGKEQQ</sequence>
<dbReference type="PANTHER" id="PTHR30314">
    <property type="entry name" value="CELL DIVISION PROTEIN FTSZ-RELATED"/>
    <property type="match status" value="1"/>
</dbReference>
<comment type="subunit">
    <text evidence="4">Homodimer. Polymerizes to form a dynamic ring structure in a strictly GTP-dependent manner. Interacts directly with several other division proteins.</text>
</comment>
<dbReference type="Proteomes" id="UP000824014">
    <property type="component" value="Unassembled WGS sequence"/>
</dbReference>
<dbReference type="CDD" id="cd02201">
    <property type="entry name" value="FtsZ_type1"/>
    <property type="match status" value="1"/>
</dbReference>
<dbReference type="AlphaFoldDB" id="A0A9D2DD73"/>
<dbReference type="Pfam" id="PF12327">
    <property type="entry name" value="FtsZ_C"/>
    <property type="match status" value="1"/>
</dbReference>
<dbReference type="InterPro" id="IPR024757">
    <property type="entry name" value="FtsZ_C"/>
</dbReference>
<protein>
    <recommendedName>
        <fullName evidence="4 5">Cell division protein FtsZ</fullName>
    </recommendedName>
</protein>
<dbReference type="PRINTS" id="PR00423">
    <property type="entry name" value="CELLDVISFTSZ"/>
</dbReference>